<proteinExistence type="predicted"/>
<sequence>MAKTIAEQKELWKDGFVPNENHYSDLFDTIEEVSAGTTKTRLEQNRPIEEFFGFGGEEFLDPNRIILSNPMNQNDTIIDVSISYTTYIQGDIEMSVESIDDPVNTGRKALRIVSIKDGRSDFSLSGTFEFFGNATDTKAFNFDGSTPEILIDNIDPRLAGVGMRFVNTKESDLTCTNVATSQEIKTFGTSIVFGNSFTYSEYINEGDTTVVREGKYTSSKRNSYLVPKNKIGFDSENNIVFDADGLTYFFLLPEAEKLVNIKIEYMESPTS</sequence>
<dbReference type="AlphaFoldDB" id="A0A554VEZ3"/>
<dbReference type="Proteomes" id="UP000318833">
    <property type="component" value="Unassembled WGS sequence"/>
</dbReference>
<dbReference type="EMBL" id="VLNR01000056">
    <property type="protein sequence ID" value="TSE05682.1"/>
    <property type="molecule type" value="Genomic_DNA"/>
</dbReference>
<name>A0A554VEZ3_9FLAO</name>
<comment type="caution">
    <text evidence="1">The sequence shown here is derived from an EMBL/GenBank/DDBJ whole genome shotgun (WGS) entry which is preliminary data.</text>
</comment>
<gene>
    <name evidence="1" type="ORF">FOF46_21885</name>
</gene>
<accession>A0A554VEZ3</accession>
<keyword evidence="2" id="KW-1185">Reference proteome</keyword>
<evidence type="ECO:0000313" key="1">
    <source>
        <dbReference type="EMBL" id="TSE05682.1"/>
    </source>
</evidence>
<organism evidence="1 2">
    <name type="scientific">Aquimarina algiphila</name>
    <dbReference type="NCBI Taxonomy" id="2047982"/>
    <lineage>
        <taxon>Bacteria</taxon>
        <taxon>Pseudomonadati</taxon>
        <taxon>Bacteroidota</taxon>
        <taxon>Flavobacteriia</taxon>
        <taxon>Flavobacteriales</taxon>
        <taxon>Flavobacteriaceae</taxon>
        <taxon>Aquimarina</taxon>
    </lineage>
</organism>
<reference evidence="1 2" key="1">
    <citation type="submission" date="2019-07" db="EMBL/GenBank/DDBJ databases">
        <title>The draft genome sequence of Aquimarina algiphila M91.</title>
        <authorList>
            <person name="Meng X."/>
        </authorList>
    </citation>
    <scope>NUCLEOTIDE SEQUENCE [LARGE SCALE GENOMIC DNA]</scope>
    <source>
        <strain evidence="1 2">M91</strain>
    </source>
</reference>
<dbReference type="RefSeq" id="WP_143917918.1">
    <property type="nucleotide sequence ID" value="NZ_CANMIK010000054.1"/>
</dbReference>
<protein>
    <submittedName>
        <fullName evidence="1">Uncharacterized protein</fullName>
    </submittedName>
</protein>
<evidence type="ECO:0000313" key="2">
    <source>
        <dbReference type="Proteomes" id="UP000318833"/>
    </source>
</evidence>